<reference evidence="2" key="2">
    <citation type="submission" date="2021-02" db="EMBL/GenBank/DDBJ databases">
        <authorList>
            <person name="Kimball J.A."/>
            <person name="Haas M.W."/>
            <person name="Macchietto M."/>
            <person name="Kono T."/>
            <person name="Duquette J."/>
            <person name="Shao M."/>
        </authorList>
    </citation>
    <scope>NUCLEOTIDE SEQUENCE</scope>
    <source>
        <tissue evidence="2">Fresh leaf tissue</tissue>
    </source>
</reference>
<protein>
    <submittedName>
        <fullName evidence="2">Uncharacterized protein</fullName>
    </submittedName>
</protein>
<organism evidence="2 3">
    <name type="scientific">Zizania palustris</name>
    <name type="common">Northern wild rice</name>
    <dbReference type="NCBI Taxonomy" id="103762"/>
    <lineage>
        <taxon>Eukaryota</taxon>
        <taxon>Viridiplantae</taxon>
        <taxon>Streptophyta</taxon>
        <taxon>Embryophyta</taxon>
        <taxon>Tracheophyta</taxon>
        <taxon>Spermatophyta</taxon>
        <taxon>Magnoliopsida</taxon>
        <taxon>Liliopsida</taxon>
        <taxon>Poales</taxon>
        <taxon>Poaceae</taxon>
        <taxon>BOP clade</taxon>
        <taxon>Oryzoideae</taxon>
        <taxon>Oryzeae</taxon>
        <taxon>Zizaniinae</taxon>
        <taxon>Zizania</taxon>
    </lineage>
</organism>
<evidence type="ECO:0000256" key="1">
    <source>
        <dbReference type="SAM" id="MobiDB-lite"/>
    </source>
</evidence>
<name>A0A8J5RT03_ZIZPA</name>
<gene>
    <name evidence="2" type="ORF">GUJ93_ZPchr0009g230</name>
</gene>
<accession>A0A8J5RT03</accession>
<dbReference type="Proteomes" id="UP000729402">
    <property type="component" value="Unassembled WGS sequence"/>
</dbReference>
<reference evidence="2" key="1">
    <citation type="journal article" date="2021" name="bioRxiv">
        <title>Whole Genome Assembly and Annotation of Northern Wild Rice, Zizania palustris L., Supports a Whole Genome Duplication in the Zizania Genus.</title>
        <authorList>
            <person name="Haas M."/>
            <person name="Kono T."/>
            <person name="Macchietto M."/>
            <person name="Millas R."/>
            <person name="McGilp L."/>
            <person name="Shao M."/>
            <person name="Duquette J."/>
            <person name="Hirsch C.N."/>
            <person name="Kimball J."/>
        </authorList>
    </citation>
    <scope>NUCLEOTIDE SEQUENCE</scope>
    <source>
        <tissue evidence="2">Fresh leaf tissue</tissue>
    </source>
</reference>
<dbReference type="EMBL" id="JAAALK010000289">
    <property type="protein sequence ID" value="KAG8051188.1"/>
    <property type="molecule type" value="Genomic_DNA"/>
</dbReference>
<dbReference type="AlphaFoldDB" id="A0A8J5RT03"/>
<evidence type="ECO:0000313" key="2">
    <source>
        <dbReference type="EMBL" id="KAG8051188.1"/>
    </source>
</evidence>
<proteinExistence type="predicted"/>
<keyword evidence="3" id="KW-1185">Reference proteome</keyword>
<comment type="caution">
    <text evidence="2">The sequence shown here is derived from an EMBL/GenBank/DDBJ whole genome shotgun (WGS) entry which is preliminary data.</text>
</comment>
<evidence type="ECO:0000313" key="3">
    <source>
        <dbReference type="Proteomes" id="UP000729402"/>
    </source>
</evidence>
<sequence>MGYVLSPSHSSLYMIRLNRTCCHQAIAPTEEKGRGISLGGRQEGRAMVANASSVRRRPRRGVSWQHQRL</sequence>
<feature type="region of interest" description="Disordered" evidence="1">
    <location>
        <begin position="34"/>
        <end position="69"/>
    </location>
</feature>